<gene>
    <name evidence="1" type="ORF">UCREL1_7007</name>
</gene>
<name>M7SP74_EUTLA</name>
<dbReference type="KEGG" id="ela:UCREL1_7007"/>
<proteinExistence type="predicted"/>
<accession>M7SP74</accession>
<dbReference type="AlphaFoldDB" id="M7SP74"/>
<dbReference type="OrthoDB" id="4148662at2759"/>
<sequence>MEDIDLNISNGTCYFAAGAQAADGFIPCGNAALEGYAKSCCYVGDKCLSSQACFNTKFTITYLVGCTDPTYGSPECPGKGPYTGQQLVGLTRCDPDVTEWAGCKDDEGRTKPEPRHDNCTCEGQSPLFDGGAKLEDIAFLPLSAGGKMSWFPGPLILI</sequence>
<protein>
    <submittedName>
        <fullName evidence="1">Uncharacterized protein</fullName>
    </submittedName>
</protein>
<dbReference type="Proteomes" id="UP000012174">
    <property type="component" value="Unassembled WGS sequence"/>
</dbReference>
<organism evidence="1 2">
    <name type="scientific">Eutypa lata (strain UCR-EL1)</name>
    <name type="common">Grapevine dieback disease fungus</name>
    <name type="synonym">Eutypa armeniacae</name>
    <dbReference type="NCBI Taxonomy" id="1287681"/>
    <lineage>
        <taxon>Eukaryota</taxon>
        <taxon>Fungi</taxon>
        <taxon>Dikarya</taxon>
        <taxon>Ascomycota</taxon>
        <taxon>Pezizomycotina</taxon>
        <taxon>Sordariomycetes</taxon>
        <taxon>Xylariomycetidae</taxon>
        <taxon>Xylariales</taxon>
        <taxon>Diatrypaceae</taxon>
        <taxon>Eutypa</taxon>
    </lineage>
</organism>
<keyword evidence="2" id="KW-1185">Reference proteome</keyword>
<evidence type="ECO:0000313" key="2">
    <source>
        <dbReference type="Proteomes" id="UP000012174"/>
    </source>
</evidence>
<dbReference type="OMA" id="TCYFAAG"/>
<reference evidence="2" key="1">
    <citation type="journal article" date="2013" name="Genome Announc.">
        <title>Draft genome sequence of the grapevine dieback fungus Eutypa lata UCR-EL1.</title>
        <authorList>
            <person name="Blanco-Ulate B."/>
            <person name="Rolshausen P.E."/>
            <person name="Cantu D."/>
        </authorList>
    </citation>
    <scope>NUCLEOTIDE SEQUENCE [LARGE SCALE GENOMIC DNA]</scope>
    <source>
        <strain evidence="2">UCR-EL1</strain>
    </source>
</reference>
<evidence type="ECO:0000313" key="1">
    <source>
        <dbReference type="EMBL" id="EMR66017.1"/>
    </source>
</evidence>
<dbReference type="EMBL" id="KB706724">
    <property type="protein sequence ID" value="EMR66017.1"/>
    <property type="molecule type" value="Genomic_DNA"/>
</dbReference>
<dbReference type="HOGENOM" id="CLU_1669392_0_0_1"/>